<keyword evidence="2" id="KW-1185">Reference proteome</keyword>
<protein>
    <recommendedName>
        <fullName evidence="3">Sterile alpha motif domain-containing protein 3-like</fullName>
    </recommendedName>
</protein>
<evidence type="ECO:0008006" key="3">
    <source>
        <dbReference type="Google" id="ProtNLM"/>
    </source>
</evidence>
<accession>A0A6A5F5T9</accession>
<dbReference type="PANTHER" id="PTHR47302">
    <property type="entry name" value="STERILE ALPHA MOTIF DOMAIN-CONTAINING PROTEIN 3"/>
    <property type="match status" value="1"/>
</dbReference>
<evidence type="ECO:0000313" key="1">
    <source>
        <dbReference type="EMBL" id="KAF1388720.1"/>
    </source>
</evidence>
<gene>
    <name evidence="1" type="ORF">PFLUV_G00065570</name>
</gene>
<dbReference type="InterPro" id="IPR042812">
    <property type="entry name" value="SAMD3"/>
</dbReference>
<dbReference type="AlphaFoldDB" id="A0A6A5F5T9"/>
<organism evidence="1 2">
    <name type="scientific">Perca fluviatilis</name>
    <name type="common">European perch</name>
    <dbReference type="NCBI Taxonomy" id="8168"/>
    <lineage>
        <taxon>Eukaryota</taxon>
        <taxon>Metazoa</taxon>
        <taxon>Chordata</taxon>
        <taxon>Craniata</taxon>
        <taxon>Vertebrata</taxon>
        <taxon>Euteleostomi</taxon>
        <taxon>Actinopterygii</taxon>
        <taxon>Neopterygii</taxon>
        <taxon>Teleostei</taxon>
        <taxon>Neoteleostei</taxon>
        <taxon>Acanthomorphata</taxon>
        <taxon>Eupercaria</taxon>
        <taxon>Perciformes</taxon>
        <taxon>Percoidei</taxon>
        <taxon>Percidae</taxon>
        <taxon>Percinae</taxon>
        <taxon>Perca</taxon>
    </lineage>
</organism>
<dbReference type="PANTHER" id="PTHR47302:SF1">
    <property type="entry name" value="STERILE ALPHA MOTIF DOMAIN-CONTAINING PROTEIN 3"/>
    <property type="match status" value="1"/>
</dbReference>
<evidence type="ECO:0000313" key="2">
    <source>
        <dbReference type="Proteomes" id="UP000465112"/>
    </source>
</evidence>
<name>A0A6A5F5T9_PERFL</name>
<reference evidence="1 2" key="1">
    <citation type="submission" date="2019-06" db="EMBL/GenBank/DDBJ databases">
        <title>A chromosome-scale genome assembly of the European perch, Perca fluviatilis.</title>
        <authorList>
            <person name="Roques C."/>
            <person name="Zahm M."/>
            <person name="Cabau C."/>
            <person name="Klopp C."/>
            <person name="Bouchez O."/>
            <person name="Donnadieu C."/>
            <person name="Kuhl H."/>
            <person name="Gislard M."/>
            <person name="Guendouz S."/>
            <person name="Journot L."/>
            <person name="Haffray P."/>
            <person name="Bestin A."/>
            <person name="Morvezen R."/>
            <person name="Feron R."/>
            <person name="Wen M."/>
            <person name="Jouanno E."/>
            <person name="Herpin A."/>
            <person name="Schartl M."/>
            <person name="Postlethwait J."/>
            <person name="Schaerlinger B."/>
            <person name="Chardard D."/>
            <person name="Lecocq T."/>
            <person name="Poncet C."/>
            <person name="Jaffrelo L."/>
            <person name="Lampietro C."/>
            <person name="Guiguen Y."/>
        </authorList>
    </citation>
    <scope>NUCLEOTIDE SEQUENCE [LARGE SCALE GENOMIC DNA]</scope>
    <source>
        <tissue evidence="1">Blood</tissue>
    </source>
</reference>
<dbReference type="Proteomes" id="UP000465112">
    <property type="component" value="Chromosome 6"/>
</dbReference>
<sequence>MIIEKFNKHFAEAGHAFHLATHSPANYPTTPAATLLPPACVSSVLEQAHDFQAVAKTVGGWRAFGHLSTEDLITELLRFGVEVTEEERSKFKDNEVDGEAVDYGLTERMVSYLFEGSFKKQAKFNRFVQQWKETVTLTLEPVPVHSEKATAESSHAIPSSAFPAVFIIPKFPRDVQTKLDQKPPCKIERSDHNKIIRTLYETMALIKMFPTNDDYVKVCKALILKYPFLKDKEGNGYHTWHMSLKRKFKYERVPLIDDEEVRRMKLKFGHHKKPLQHEENTSKRAKTSKEVDIIGEDDTSVAGHVKVLQDQYRKTQPDVRMVEERMMRTFAWRRREIANGMTVEEAINKYPFLKSPCRLFQEMGRLHDEMNICRRFEDGFKVLVPTVLRLTQRKSPLADLALEEREAALTEDVPGIDFRAAILLLPILFREKNDVLVILGEDQPPSPYPTVQLDAVADWRTVLTRRVPAVVKLDGQSVCMALGLEEGVIAAFCAYFIYNVVYPSRLKNTLIFIQRYVLKMSEVGDKPLPVSVTRVINILA</sequence>
<dbReference type="EMBL" id="VHII01000006">
    <property type="protein sequence ID" value="KAF1388720.1"/>
    <property type="molecule type" value="Genomic_DNA"/>
</dbReference>
<comment type="caution">
    <text evidence="1">The sequence shown here is derived from an EMBL/GenBank/DDBJ whole genome shotgun (WGS) entry which is preliminary data.</text>
</comment>
<proteinExistence type="predicted"/>